<sequence length="22" mass="2596">MKISKEITELAGKIRKHRIDTK</sequence>
<reference evidence="1" key="1">
    <citation type="journal article" date="2015" name="Nature">
        <title>Complex archaea that bridge the gap between prokaryotes and eukaryotes.</title>
        <authorList>
            <person name="Spang A."/>
            <person name="Saw J.H."/>
            <person name="Jorgensen S.L."/>
            <person name="Zaremba-Niedzwiedzka K."/>
            <person name="Martijn J."/>
            <person name="Lind A.E."/>
            <person name="van Eijk R."/>
            <person name="Schleper C."/>
            <person name="Guy L."/>
            <person name="Ettema T.J."/>
        </authorList>
    </citation>
    <scope>NUCLEOTIDE SEQUENCE</scope>
</reference>
<dbReference type="AlphaFoldDB" id="A0A0F9DVV4"/>
<accession>A0A0F9DVV4</accession>
<evidence type="ECO:0000313" key="1">
    <source>
        <dbReference type="EMBL" id="KKL15973.1"/>
    </source>
</evidence>
<name>A0A0F9DVV4_9ZZZZ</name>
<comment type="caution">
    <text evidence="1">The sequence shown here is derived from an EMBL/GenBank/DDBJ whole genome shotgun (WGS) entry which is preliminary data.</text>
</comment>
<dbReference type="EMBL" id="LAZR01039848">
    <property type="protein sequence ID" value="KKL15973.1"/>
    <property type="molecule type" value="Genomic_DNA"/>
</dbReference>
<proteinExistence type="predicted"/>
<protein>
    <submittedName>
        <fullName evidence="1">Uncharacterized protein</fullName>
    </submittedName>
</protein>
<feature type="non-terminal residue" evidence="1">
    <location>
        <position position="22"/>
    </location>
</feature>
<organism evidence="1">
    <name type="scientific">marine sediment metagenome</name>
    <dbReference type="NCBI Taxonomy" id="412755"/>
    <lineage>
        <taxon>unclassified sequences</taxon>
        <taxon>metagenomes</taxon>
        <taxon>ecological metagenomes</taxon>
    </lineage>
</organism>
<gene>
    <name evidence="1" type="ORF">LCGC14_2500250</name>
</gene>